<dbReference type="GO" id="GO:0070212">
    <property type="term" value="P:protein poly-ADP-ribosylation"/>
    <property type="evidence" value="ECO:0007669"/>
    <property type="project" value="TreeGrafter"/>
</dbReference>
<keyword evidence="8" id="KW-0013">ADP-ribosylation</keyword>
<comment type="function">
    <text evidence="14">Involved in the base excision repair (BER) pathway, by catalyzing the poly(ADP-ribosyl)ation of a limited number of acceptor proteins involved in chromatin architecture and in DNA metabolism. This modification follows DNA damages and appears as an obligatory step in a detection/signaling pathway leading to the reparation of DNA strand breaks.</text>
</comment>
<evidence type="ECO:0000259" key="19">
    <source>
        <dbReference type="PROSITE" id="PS51060"/>
    </source>
</evidence>
<dbReference type="Gene3D" id="3.40.50.10190">
    <property type="entry name" value="BRCT domain"/>
    <property type="match status" value="1"/>
</dbReference>
<dbReference type="SUPFAM" id="SSF47587">
    <property type="entry name" value="Domain of poly(ADP-ribose) polymerase"/>
    <property type="match status" value="1"/>
</dbReference>
<proteinExistence type="inferred from homology"/>
<keyword evidence="22" id="KW-1185">Reference proteome</keyword>
<evidence type="ECO:0000259" key="20">
    <source>
        <dbReference type="PROSITE" id="PS51977"/>
    </source>
</evidence>
<dbReference type="Pfam" id="PF21728">
    <property type="entry name" value="PADR1_N"/>
    <property type="match status" value="1"/>
</dbReference>
<gene>
    <name evidence="21" type="ORF">Cni_G24290</name>
</gene>
<evidence type="ECO:0000256" key="3">
    <source>
        <dbReference type="ARBA" id="ARBA00004123"/>
    </source>
</evidence>
<feature type="compositionally biased region" description="Basic and acidic residues" evidence="16">
    <location>
        <begin position="29"/>
        <end position="38"/>
    </location>
</feature>
<evidence type="ECO:0000313" key="21">
    <source>
        <dbReference type="EMBL" id="WOL15509.1"/>
    </source>
</evidence>
<comment type="subcellular location">
    <subcellularLocation>
        <location evidence="3">Nucleus</location>
    </subcellularLocation>
</comment>
<accession>A0AAQ3QLB8</accession>
<evidence type="ECO:0000256" key="5">
    <source>
        <dbReference type="ARBA" id="ARBA00022679"/>
    </source>
</evidence>
<evidence type="ECO:0000256" key="16">
    <source>
        <dbReference type="SAM" id="MobiDB-lite"/>
    </source>
</evidence>
<evidence type="ECO:0000256" key="12">
    <source>
        <dbReference type="ARBA" id="ARBA00023242"/>
    </source>
</evidence>
<evidence type="ECO:0000256" key="6">
    <source>
        <dbReference type="ARBA" id="ARBA00022695"/>
    </source>
</evidence>
<feature type="domain" description="BRCT" evidence="17">
    <location>
        <begin position="191"/>
        <end position="283"/>
    </location>
</feature>
<comment type="catalytic activity">
    <reaction evidence="2">
        <text>L-glutamyl-[protein] + NAD(+) = 5-O-(ADP-D-ribosyl)-L-glutamyl-[protein] + nicotinamide</text>
        <dbReference type="Rhea" id="RHEA:58224"/>
        <dbReference type="Rhea" id="RHEA-COMP:10208"/>
        <dbReference type="Rhea" id="RHEA-COMP:15089"/>
        <dbReference type="ChEBI" id="CHEBI:17154"/>
        <dbReference type="ChEBI" id="CHEBI:29973"/>
        <dbReference type="ChEBI" id="CHEBI:57540"/>
        <dbReference type="ChEBI" id="CHEBI:142540"/>
    </reaction>
</comment>
<comment type="similarity">
    <text evidence="13">Belongs to the ARTD/PARP family.</text>
</comment>
<dbReference type="InterPro" id="IPR050800">
    <property type="entry name" value="ARTD/PARP"/>
</dbReference>
<dbReference type="SMART" id="SM00773">
    <property type="entry name" value="WGR"/>
    <property type="match status" value="1"/>
</dbReference>
<keyword evidence="10" id="KW-0862">Zinc</keyword>
<evidence type="ECO:0000256" key="13">
    <source>
        <dbReference type="ARBA" id="ARBA00024347"/>
    </source>
</evidence>
<keyword evidence="5 15" id="KW-0808">Transferase</keyword>
<dbReference type="InterPro" id="IPR012982">
    <property type="entry name" value="PARP1-like_PADR1_Zn_ribbon"/>
</dbReference>
<feature type="domain" description="PARP alpha-helical" evidence="19">
    <location>
        <begin position="459"/>
        <end position="576"/>
    </location>
</feature>
<dbReference type="Gene3D" id="1.20.142.10">
    <property type="entry name" value="Poly(ADP-ribose) polymerase, regulatory domain"/>
    <property type="match status" value="1"/>
</dbReference>
<dbReference type="PANTHER" id="PTHR10459:SF106">
    <property type="entry name" value="PROTEIN ADP-RIBOSYLTRANSFERASE PARP3"/>
    <property type="match status" value="1"/>
</dbReference>
<dbReference type="Pfam" id="PF08063">
    <property type="entry name" value="Zn_ribbon_PADR1"/>
    <property type="match status" value="1"/>
</dbReference>
<dbReference type="Pfam" id="PF05406">
    <property type="entry name" value="WGR"/>
    <property type="match status" value="1"/>
</dbReference>
<dbReference type="SUPFAM" id="SSF142921">
    <property type="entry name" value="WGR domain-like"/>
    <property type="match status" value="1"/>
</dbReference>
<dbReference type="PROSITE" id="PS50172">
    <property type="entry name" value="BRCT"/>
    <property type="match status" value="1"/>
</dbReference>
<dbReference type="InterPro" id="IPR036930">
    <property type="entry name" value="WGR_dom_sf"/>
</dbReference>
<name>A0AAQ3QLB8_9LILI</name>
<dbReference type="EMBL" id="CP136896">
    <property type="protein sequence ID" value="WOL15509.1"/>
    <property type="molecule type" value="Genomic_DNA"/>
</dbReference>
<dbReference type="Proteomes" id="UP001327560">
    <property type="component" value="Chromosome 7"/>
</dbReference>
<dbReference type="Pfam" id="PF02877">
    <property type="entry name" value="PARP_reg"/>
    <property type="match status" value="1"/>
</dbReference>
<sequence>MKVHETRSHARASAEELAESKVGKGKQKTGHDGRDGEQQPHTPKNKKAKVEGDGRGDRNGKSTSEISAEFEEFCKATRQHLSVEQMRRILEANEQDPSGADDAVVQRCQDMMFYGPLERCKICGGQLDCTGSNYECRGAFSEWSTCTYTTVDAPRKDQLIKVPDGIGDDGIIKEWVKRQESRRYPHRELLLKDKPLAGFMISLSGRLSRRHQTWREEIENNGGKISNNVNGISCLVVSPAERERGGSSRVAEAMERNIPVVSENWLIDSIEKKQPQPLDAYDVLSDLAPDGRGIPWDKMDPSEEAIESMSAELKIYGKRGVHKDSRLQEQGGSIFERDGIIYNCAFSLCDQGLRGTNEICVMQLIQVPEKNVHLYYKKGRVVDDGKGEERVEEFNNVDDAVKEFVRLFEDITGNDFESWERKKKFQKKTLKFYPIDMDDGIEVRHGGLGIRQLGAAAAHCKLEPLVANFMKVLCSQEIYKYATMEMGYDSPDMPLGMLTDQHLKICEEQLVNFLVELEKESGEKANLLWLDFSNKWFTLMHSTRPFVIRNFRELADHVAAGFESIRDINVASRLIGDMSGATIDDPLSDRYNKLGCSISPLDKESDDYKMIVKYLETTYEPVKVGDVIYGASVENIFAVESSAGPSYEEVKKSPNKILLWCGTRSCNMLRHLHKGLLPAVCRIPVPGYMFGRAIVCSDTSAEAARYGFTAVDRPEGFLFLAVVAQGEQITEMSTAPNDTKELEEKKVSVRGLGRKKTEESEHFNWKDDVKVPCGRLIPSEHKDSPMEYNEYAVYDPKQVCMRFVVAVKYDEQNMEMDAAEGS</sequence>
<dbReference type="SMART" id="SM01335">
    <property type="entry name" value="PADR1"/>
    <property type="match status" value="1"/>
</dbReference>
<dbReference type="InterPro" id="IPR036616">
    <property type="entry name" value="Poly(ADP-ribose)pol_reg_dom_sf"/>
</dbReference>
<dbReference type="GO" id="GO:0016779">
    <property type="term" value="F:nucleotidyltransferase activity"/>
    <property type="evidence" value="ECO:0007669"/>
    <property type="project" value="UniProtKB-KW"/>
</dbReference>
<dbReference type="InterPro" id="IPR004102">
    <property type="entry name" value="Poly(ADP-ribose)pol_reg_dom"/>
</dbReference>
<dbReference type="InterPro" id="IPR001357">
    <property type="entry name" value="BRCT_dom"/>
</dbReference>
<keyword evidence="12" id="KW-0539">Nucleus</keyword>
<keyword evidence="6" id="KW-0548">Nucleotidyltransferase</keyword>
<dbReference type="PROSITE" id="PS51977">
    <property type="entry name" value="WGR"/>
    <property type="match status" value="1"/>
</dbReference>
<evidence type="ECO:0000256" key="8">
    <source>
        <dbReference type="ARBA" id="ARBA00022765"/>
    </source>
</evidence>
<dbReference type="GO" id="GO:0003950">
    <property type="term" value="F:NAD+ poly-ADP-ribosyltransferase activity"/>
    <property type="evidence" value="ECO:0007669"/>
    <property type="project" value="UniProtKB-UniRule"/>
</dbReference>
<dbReference type="CDD" id="cd01437">
    <property type="entry name" value="parp_like"/>
    <property type="match status" value="1"/>
</dbReference>
<feature type="domain" description="WGR" evidence="20">
    <location>
        <begin position="331"/>
        <end position="432"/>
    </location>
</feature>
<reference evidence="21 22" key="1">
    <citation type="submission" date="2023-10" db="EMBL/GenBank/DDBJ databases">
        <title>Chromosome-scale genome assembly provides insights into flower coloration mechanisms of Canna indica.</title>
        <authorList>
            <person name="Li C."/>
        </authorList>
    </citation>
    <scope>NUCLEOTIDE SEQUENCE [LARGE SCALE GENOMIC DNA]</scope>
    <source>
        <tissue evidence="21">Flower</tissue>
    </source>
</reference>
<evidence type="ECO:0000259" key="17">
    <source>
        <dbReference type="PROSITE" id="PS50172"/>
    </source>
</evidence>
<protein>
    <recommendedName>
        <fullName evidence="15">Poly [ADP-ribose] polymerase</fullName>
        <shortName evidence="15">PARP</shortName>
        <ecNumber evidence="15">2.4.2.-</ecNumber>
    </recommendedName>
</protein>
<evidence type="ECO:0000256" key="2">
    <source>
        <dbReference type="ARBA" id="ARBA00000459"/>
    </source>
</evidence>
<evidence type="ECO:0000256" key="1">
    <source>
        <dbReference type="ARBA" id="ARBA00000438"/>
    </source>
</evidence>
<evidence type="ECO:0000256" key="15">
    <source>
        <dbReference type="RuleBase" id="RU362114"/>
    </source>
</evidence>
<dbReference type="PANTHER" id="PTHR10459">
    <property type="entry name" value="DNA LIGASE"/>
    <property type="match status" value="1"/>
</dbReference>
<keyword evidence="7" id="KW-0479">Metal-binding</keyword>
<keyword evidence="4 15" id="KW-0328">Glycosyltransferase</keyword>
<dbReference type="Pfam" id="PF00644">
    <property type="entry name" value="PARP"/>
    <property type="match status" value="1"/>
</dbReference>
<evidence type="ECO:0000256" key="10">
    <source>
        <dbReference type="ARBA" id="ARBA00022833"/>
    </source>
</evidence>
<dbReference type="GO" id="GO:0008270">
    <property type="term" value="F:zinc ion binding"/>
    <property type="evidence" value="ECO:0007669"/>
    <property type="project" value="UniProtKB-KW"/>
</dbReference>
<dbReference type="InterPro" id="IPR036420">
    <property type="entry name" value="BRCT_dom_sf"/>
</dbReference>
<evidence type="ECO:0000256" key="11">
    <source>
        <dbReference type="ARBA" id="ARBA00023027"/>
    </source>
</evidence>
<dbReference type="InterPro" id="IPR012317">
    <property type="entry name" value="Poly(ADP-ribose)pol_cat_dom"/>
</dbReference>
<feature type="compositionally biased region" description="Basic and acidic residues" evidence="16">
    <location>
        <begin position="48"/>
        <end position="60"/>
    </location>
</feature>
<dbReference type="EC" id="2.4.2.-" evidence="15"/>
<feature type="compositionally biased region" description="Basic and acidic residues" evidence="16">
    <location>
        <begin position="1"/>
        <end position="22"/>
    </location>
</feature>
<dbReference type="GO" id="GO:0006302">
    <property type="term" value="P:double-strand break repair"/>
    <property type="evidence" value="ECO:0007669"/>
    <property type="project" value="TreeGrafter"/>
</dbReference>
<dbReference type="AlphaFoldDB" id="A0AAQ3QLB8"/>
<dbReference type="PROSITE" id="PS51060">
    <property type="entry name" value="PARP_ALPHA_HD"/>
    <property type="match status" value="1"/>
</dbReference>
<dbReference type="SMART" id="SM00292">
    <property type="entry name" value="BRCT"/>
    <property type="match status" value="1"/>
</dbReference>
<dbReference type="SUPFAM" id="SSF56399">
    <property type="entry name" value="ADP-ribosylation"/>
    <property type="match status" value="1"/>
</dbReference>
<dbReference type="PROSITE" id="PS52007">
    <property type="entry name" value="PADR1"/>
    <property type="match status" value="1"/>
</dbReference>
<dbReference type="SUPFAM" id="SSF52113">
    <property type="entry name" value="BRCT domain"/>
    <property type="match status" value="1"/>
</dbReference>
<feature type="region of interest" description="Disordered" evidence="16">
    <location>
        <begin position="1"/>
        <end position="64"/>
    </location>
</feature>
<dbReference type="CDD" id="cd17747">
    <property type="entry name" value="BRCT_PARP1"/>
    <property type="match status" value="1"/>
</dbReference>
<dbReference type="Gene3D" id="3.90.640.80">
    <property type="match status" value="1"/>
</dbReference>
<dbReference type="FunFam" id="3.90.228.10:FF:000010">
    <property type="entry name" value="Poly [ADP-ribose] polymerase"/>
    <property type="match status" value="1"/>
</dbReference>
<dbReference type="Gene3D" id="3.90.228.10">
    <property type="match status" value="1"/>
</dbReference>
<comment type="catalytic activity">
    <reaction evidence="1">
        <text>L-aspartyl-[protein] + NAD(+) = 4-O-(ADP-D-ribosyl)-L-aspartyl-[protein] + nicotinamide</text>
        <dbReference type="Rhea" id="RHEA:54424"/>
        <dbReference type="Rhea" id="RHEA-COMP:9867"/>
        <dbReference type="Rhea" id="RHEA-COMP:13832"/>
        <dbReference type="ChEBI" id="CHEBI:17154"/>
        <dbReference type="ChEBI" id="CHEBI:29961"/>
        <dbReference type="ChEBI" id="CHEBI:57540"/>
        <dbReference type="ChEBI" id="CHEBI:138102"/>
    </reaction>
</comment>
<keyword evidence="11 15" id="KW-0520">NAD</keyword>
<evidence type="ECO:0000259" key="18">
    <source>
        <dbReference type="PROSITE" id="PS51059"/>
    </source>
</evidence>
<evidence type="ECO:0000256" key="7">
    <source>
        <dbReference type="ARBA" id="ARBA00022723"/>
    </source>
</evidence>
<keyword evidence="9" id="KW-0863">Zinc-finger</keyword>
<dbReference type="InterPro" id="IPR049296">
    <property type="entry name" value="PARP1-like_PADR1_N"/>
</dbReference>
<evidence type="ECO:0000256" key="4">
    <source>
        <dbReference type="ARBA" id="ARBA00022676"/>
    </source>
</evidence>
<dbReference type="InterPro" id="IPR008893">
    <property type="entry name" value="WGR_domain"/>
</dbReference>
<dbReference type="GO" id="GO:1990404">
    <property type="term" value="F:NAD+-protein mono-ADP-ribosyltransferase activity"/>
    <property type="evidence" value="ECO:0007669"/>
    <property type="project" value="TreeGrafter"/>
</dbReference>
<evidence type="ECO:0000256" key="14">
    <source>
        <dbReference type="ARBA" id="ARBA00024945"/>
    </source>
</evidence>
<feature type="domain" description="PARP catalytic" evidence="18">
    <location>
        <begin position="585"/>
        <end position="816"/>
    </location>
</feature>
<dbReference type="PROSITE" id="PS51059">
    <property type="entry name" value="PARP_CATALYTIC"/>
    <property type="match status" value="1"/>
</dbReference>
<evidence type="ECO:0000256" key="9">
    <source>
        <dbReference type="ARBA" id="ARBA00022771"/>
    </source>
</evidence>
<dbReference type="Pfam" id="PF00533">
    <property type="entry name" value="BRCT"/>
    <property type="match status" value="1"/>
</dbReference>
<evidence type="ECO:0000313" key="22">
    <source>
        <dbReference type="Proteomes" id="UP001327560"/>
    </source>
</evidence>
<dbReference type="GO" id="GO:0005730">
    <property type="term" value="C:nucleolus"/>
    <property type="evidence" value="ECO:0007669"/>
    <property type="project" value="TreeGrafter"/>
</dbReference>
<organism evidence="21 22">
    <name type="scientific">Canna indica</name>
    <name type="common">Indian-shot</name>
    <dbReference type="NCBI Taxonomy" id="4628"/>
    <lineage>
        <taxon>Eukaryota</taxon>
        <taxon>Viridiplantae</taxon>
        <taxon>Streptophyta</taxon>
        <taxon>Embryophyta</taxon>
        <taxon>Tracheophyta</taxon>
        <taxon>Spermatophyta</taxon>
        <taxon>Magnoliopsida</taxon>
        <taxon>Liliopsida</taxon>
        <taxon>Zingiberales</taxon>
        <taxon>Cannaceae</taxon>
        <taxon>Canna</taxon>
    </lineage>
</organism>